<dbReference type="OrthoDB" id="9153118at2"/>
<gene>
    <name evidence="1" type="ORF">C7T94_04510</name>
</gene>
<reference evidence="1 2" key="1">
    <citation type="submission" date="2018-03" db="EMBL/GenBank/DDBJ databases">
        <authorList>
            <person name="Keele B.F."/>
        </authorList>
    </citation>
    <scope>NUCLEOTIDE SEQUENCE [LARGE SCALE GENOMIC DNA]</scope>
    <source>
        <strain evidence="1 2">YL28-9</strain>
    </source>
</reference>
<accession>A0A2T3HNI2</accession>
<dbReference type="Pfam" id="PF04245">
    <property type="entry name" value="NA37"/>
    <property type="match status" value="1"/>
</dbReference>
<dbReference type="Proteomes" id="UP000240912">
    <property type="component" value="Unassembled WGS sequence"/>
</dbReference>
<dbReference type="RefSeq" id="WP_107213996.1">
    <property type="nucleotide sequence ID" value="NZ_KZ686268.1"/>
</dbReference>
<organism evidence="1 2">
    <name type="scientific">Pedobacter yulinensis</name>
    <dbReference type="NCBI Taxonomy" id="2126353"/>
    <lineage>
        <taxon>Bacteria</taxon>
        <taxon>Pseudomonadati</taxon>
        <taxon>Bacteroidota</taxon>
        <taxon>Sphingobacteriia</taxon>
        <taxon>Sphingobacteriales</taxon>
        <taxon>Sphingobacteriaceae</taxon>
        <taxon>Pedobacter</taxon>
    </lineage>
</organism>
<evidence type="ECO:0000313" key="1">
    <source>
        <dbReference type="EMBL" id="PST84005.1"/>
    </source>
</evidence>
<dbReference type="EMBL" id="PYLS01000004">
    <property type="protein sequence ID" value="PST84005.1"/>
    <property type="molecule type" value="Genomic_DNA"/>
</dbReference>
<dbReference type="GO" id="GO:0009295">
    <property type="term" value="C:nucleoid"/>
    <property type="evidence" value="ECO:0007669"/>
    <property type="project" value="InterPro"/>
</dbReference>
<dbReference type="InterPro" id="IPR007358">
    <property type="entry name" value="Nucleoid_associated_NdpA"/>
</dbReference>
<proteinExistence type="predicted"/>
<dbReference type="AlphaFoldDB" id="A0A2T3HNI2"/>
<name>A0A2T3HNI2_9SPHI</name>
<comment type="caution">
    <text evidence="1">The sequence shown here is derived from an EMBL/GenBank/DDBJ whole genome shotgun (WGS) entry which is preliminary data.</text>
</comment>
<protein>
    <recommendedName>
        <fullName evidence="3">Nucleoid-associated protein</fullName>
    </recommendedName>
</protein>
<sequence length="352" mass="41000">MVTSFEAALAKLSIHRTGNRMLEEYYALSDEPLQLHDETLSALLMQYFLKPFEKLNEVYHFQHSSGNLELNEVFHFAAAIFDQPDRFHENSQQLAKYLYDVANHPKIKSGELYVAYFTQVQIEGERADALGIFKSENKDTYLKVFPKDSGFALAYEQDGININKLDKGCLIVNLVREDGFKVLVVDQTNRQTDAAVYWKDEFLKLKIRNDSYNQTQQVLGVYKNFVTEELDKSFEISKADKIDLLNRSMKYFKDKESFDMEEFGNEVIGNDEGIASFMSYAKNFEEEFESPIPSSFEISEAAVKKQSRVYKSVLKLDKNFHIYIHGNKDLIEKGFDDVKHMNYYKVYFKEEI</sequence>
<keyword evidence="2" id="KW-1185">Reference proteome</keyword>
<evidence type="ECO:0008006" key="3">
    <source>
        <dbReference type="Google" id="ProtNLM"/>
    </source>
</evidence>
<evidence type="ECO:0000313" key="2">
    <source>
        <dbReference type="Proteomes" id="UP000240912"/>
    </source>
</evidence>